<organism evidence="2 3">
    <name type="scientific">Rhodoferax aquaticus</name>
    <dbReference type="NCBI Taxonomy" id="2527691"/>
    <lineage>
        <taxon>Bacteria</taxon>
        <taxon>Pseudomonadati</taxon>
        <taxon>Pseudomonadota</taxon>
        <taxon>Betaproteobacteria</taxon>
        <taxon>Burkholderiales</taxon>
        <taxon>Comamonadaceae</taxon>
        <taxon>Rhodoferax</taxon>
    </lineage>
</organism>
<protein>
    <submittedName>
        <fullName evidence="2">Uncharacterized protein</fullName>
    </submittedName>
</protein>
<reference evidence="3" key="2">
    <citation type="journal article" date="2020" name="Int. J. Syst. Evol. Microbiol.">
        <title>Genomic insights into a novel species Rhodoferax aquaticus sp. nov., isolated from freshwater.</title>
        <authorList>
            <person name="Li T."/>
            <person name="Zhuo Y."/>
            <person name="Jin C.Z."/>
            <person name="Wu X."/>
            <person name="Ko S.R."/>
            <person name="Jin F.J."/>
            <person name="Ahn C.Y."/>
            <person name="Oh H.M."/>
            <person name="Lee H.G."/>
            <person name="Jin L."/>
        </authorList>
    </citation>
    <scope>NUCLEOTIDE SEQUENCE [LARGE SCALE GENOMIC DNA]</scope>
    <source>
        <strain evidence="3">Gr-4</strain>
    </source>
</reference>
<keyword evidence="1" id="KW-1133">Transmembrane helix</keyword>
<accession>A0A515ERX1</accession>
<evidence type="ECO:0000313" key="2">
    <source>
        <dbReference type="EMBL" id="QDL55363.1"/>
    </source>
</evidence>
<evidence type="ECO:0000313" key="3">
    <source>
        <dbReference type="Proteomes" id="UP000317365"/>
    </source>
</evidence>
<name>A0A515ERX1_9BURK</name>
<dbReference type="KEGG" id="rhg:EXZ61_14940"/>
<dbReference type="EMBL" id="CP036282">
    <property type="protein sequence ID" value="QDL55363.1"/>
    <property type="molecule type" value="Genomic_DNA"/>
</dbReference>
<feature type="transmembrane region" description="Helical" evidence="1">
    <location>
        <begin position="54"/>
        <end position="78"/>
    </location>
</feature>
<feature type="transmembrane region" description="Helical" evidence="1">
    <location>
        <begin position="90"/>
        <end position="111"/>
    </location>
</feature>
<sequence length="121" mass="13393">MKSIAKWVCQQMLWNWIVLTLTFSLTVALIRLVANPFIAWIFAGNWEWSSAELTASYLLGSTGIALIGAVSLTCHHWYQLGRESKAVKWLVIIAIHAATLALVFGVINPAIKKLAKTLVSL</sequence>
<dbReference type="RefSeq" id="WP_142812521.1">
    <property type="nucleotide sequence ID" value="NZ_CP036282.1"/>
</dbReference>
<dbReference type="AlphaFoldDB" id="A0A515ERX1"/>
<reference evidence="3" key="1">
    <citation type="submission" date="2019-02" db="EMBL/GenBank/DDBJ databases">
        <title>Complete genome sequence of Rhodoferax sp. Gr-4.</title>
        <authorList>
            <person name="Jin L."/>
        </authorList>
    </citation>
    <scope>NUCLEOTIDE SEQUENCE [LARGE SCALE GENOMIC DNA]</scope>
    <source>
        <strain evidence="3">Gr-4</strain>
    </source>
</reference>
<keyword evidence="1" id="KW-0472">Membrane</keyword>
<proteinExistence type="predicted"/>
<keyword evidence="3" id="KW-1185">Reference proteome</keyword>
<evidence type="ECO:0000256" key="1">
    <source>
        <dbReference type="SAM" id="Phobius"/>
    </source>
</evidence>
<keyword evidence="1" id="KW-0812">Transmembrane</keyword>
<feature type="transmembrane region" description="Helical" evidence="1">
    <location>
        <begin position="12"/>
        <end position="34"/>
    </location>
</feature>
<gene>
    <name evidence="2" type="ORF">EXZ61_14940</name>
</gene>
<dbReference type="Proteomes" id="UP000317365">
    <property type="component" value="Chromosome"/>
</dbReference>